<dbReference type="InterPro" id="IPR011009">
    <property type="entry name" value="Kinase-like_dom_sf"/>
</dbReference>
<dbReference type="SMART" id="SM00220">
    <property type="entry name" value="S_TKc"/>
    <property type="match status" value="1"/>
</dbReference>
<dbReference type="InterPro" id="IPR011993">
    <property type="entry name" value="PH-like_dom_sf"/>
</dbReference>
<dbReference type="PROSITE" id="PS50011">
    <property type="entry name" value="PROTEIN_KINASE_DOM"/>
    <property type="match status" value="1"/>
</dbReference>
<feature type="region of interest" description="Disordered" evidence="3">
    <location>
        <begin position="43"/>
        <end position="65"/>
    </location>
</feature>
<keyword evidence="2" id="KW-0344">Guanine-nucleotide releasing factor</keyword>
<dbReference type="Gene3D" id="2.30.29.30">
    <property type="entry name" value="Pleckstrin-homology domain (PH domain)/Phosphotyrosine-binding domain (PTB)"/>
    <property type="match status" value="1"/>
</dbReference>
<dbReference type="PROSITE" id="PS50219">
    <property type="entry name" value="CNH"/>
    <property type="match status" value="1"/>
</dbReference>
<accession>A0A8H5GB86</accession>
<dbReference type="Proteomes" id="UP000559027">
    <property type="component" value="Unassembled WGS sequence"/>
</dbReference>
<dbReference type="Pfam" id="PF00780">
    <property type="entry name" value="CNH"/>
    <property type="match status" value="1"/>
</dbReference>
<comment type="caution">
    <text evidence="6">The sequence shown here is derived from an EMBL/GenBank/DDBJ whole genome shotgun (WGS) entry which is preliminary data.</text>
</comment>
<feature type="domain" description="Protein kinase" evidence="4">
    <location>
        <begin position="599"/>
        <end position="884"/>
    </location>
</feature>
<dbReference type="InterPro" id="IPR001180">
    <property type="entry name" value="CNH_dom"/>
</dbReference>
<dbReference type="InterPro" id="IPR008271">
    <property type="entry name" value="Ser/Thr_kinase_AS"/>
</dbReference>
<dbReference type="InterPro" id="IPR052233">
    <property type="entry name" value="Rho-type_GEFs"/>
</dbReference>
<dbReference type="SUPFAM" id="SSF51004">
    <property type="entry name" value="C-terminal (heme d1) domain of cytochrome cd1-nitrite reductase"/>
    <property type="match status" value="1"/>
</dbReference>
<dbReference type="Gene3D" id="1.10.510.10">
    <property type="entry name" value="Transferase(Phosphotransferase) domain 1"/>
    <property type="match status" value="1"/>
</dbReference>
<dbReference type="GO" id="GO:0005085">
    <property type="term" value="F:guanyl-nucleotide exchange factor activity"/>
    <property type="evidence" value="ECO:0007669"/>
    <property type="project" value="UniProtKB-KW"/>
</dbReference>
<dbReference type="SMART" id="SM00036">
    <property type="entry name" value="CNH"/>
    <property type="match status" value="1"/>
</dbReference>
<keyword evidence="7" id="KW-1185">Reference proteome</keyword>
<evidence type="ECO:0000313" key="6">
    <source>
        <dbReference type="EMBL" id="KAF5361832.1"/>
    </source>
</evidence>
<evidence type="ECO:0000256" key="3">
    <source>
        <dbReference type="SAM" id="MobiDB-lite"/>
    </source>
</evidence>
<evidence type="ECO:0000256" key="1">
    <source>
        <dbReference type="ARBA" id="ARBA00022553"/>
    </source>
</evidence>
<name>A0A8H5GB86_9AGAR</name>
<reference evidence="6 7" key="1">
    <citation type="journal article" date="2020" name="ISME J.">
        <title>Uncovering the hidden diversity of litter-decomposition mechanisms in mushroom-forming fungi.</title>
        <authorList>
            <person name="Floudas D."/>
            <person name="Bentzer J."/>
            <person name="Ahren D."/>
            <person name="Johansson T."/>
            <person name="Persson P."/>
            <person name="Tunlid A."/>
        </authorList>
    </citation>
    <scope>NUCLEOTIDE SEQUENCE [LARGE SCALE GENOMIC DNA]</scope>
    <source>
        <strain evidence="6 7">CBS 146.42</strain>
    </source>
</reference>
<organism evidence="6 7">
    <name type="scientific">Leucocoprinus leucothites</name>
    <dbReference type="NCBI Taxonomy" id="201217"/>
    <lineage>
        <taxon>Eukaryota</taxon>
        <taxon>Fungi</taxon>
        <taxon>Dikarya</taxon>
        <taxon>Basidiomycota</taxon>
        <taxon>Agaricomycotina</taxon>
        <taxon>Agaricomycetes</taxon>
        <taxon>Agaricomycetidae</taxon>
        <taxon>Agaricales</taxon>
        <taxon>Agaricineae</taxon>
        <taxon>Agaricaceae</taxon>
        <taxon>Leucocoprinus</taxon>
    </lineage>
</organism>
<dbReference type="SUPFAM" id="SSF56112">
    <property type="entry name" value="Protein kinase-like (PK-like)"/>
    <property type="match status" value="1"/>
</dbReference>
<gene>
    <name evidence="6" type="ORF">D9756_002261</name>
</gene>
<evidence type="ECO:0000259" key="4">
    <source>
        <dbReference type="PROSITE" id="PS50011"/>
    </source>
</evidence>
<dbReference type="InterPro" id="IPR000719">
    <property type="entry name" value="Prot_kinase_dom"/>
</dbReference>
<dbReference type="AlphaFoldDB" id="A0A8H5GB86"/>
<dbReference type="GO" id="GO:0005524">
    <property type="term" value="F:ATP binding"/>
    <property type="evidence" value="ECO:0007669"/>
    <property type="project" value="InterPro"/>
</dbReference>
<evidence type="ECO:0000256" key="2">
    <source>
        <dbReference type="ARBA" id="ARBA00022658"/>
    </source>
</evidence>
<dbReference type="InterPro" id="IPR011048">
    <property type="entry name" value="Haem_d1_sf"/>
</dbReference>
<dbReference type="EMBL" id="JAACJO010000002">
    <property type="protein sequence ID" value="KAF5361832.1"/>
    <property type="molecule type" value="Genomic_DNA"/>
</dbReference>
<sequence>MVVIVFDHAVMFTRKKNEKRAYLSLYEELVPLELLSFSVTHPGNDNNSPDELPPSRHKQSDRMHDSKEPEWIIFRCLGKSSFSLTLRSKSWSDQQMLIEAIWKQQALIQRETALFELNELNHGYFSSWDKVHSVAPFDAEGPKKIAYGANSGVHIMELDIDKSQPEKQFHLPEVLQIEVLEEYGILLILSERQVIAFPVDTLNTRDTPVELKHGKHLSPHASFFKCGTCLGKTIVCIVRATDLSSTLRLMEVNVQASGRVSKIAQEDFWSLNENLLTLYREIELPGRITSVHFLLDSLCMGWAGNYLSIMDVDSIAIQELLDPTDTALDFVWVDNLNPQSVYQLQADCLLCYSEFAFFIDHRGHRIKNEFFIQWKGRPTSFALYKPYILGFGSDLVEIWSLDTGRLVQVIQGNLRLLYATPRSTSTSLFALDTGASLNTISEKERVEHQVNNLPTSERQPEIYVNCDSSVFSLRLNLKQRDPSLNSGSPGMDSDGAAWLEKCQVSPEQTEPLLDVESVDIQSMIETLSDVLVSSERRKNLQNSTQQDAQMLVDFLYSLLSTPEYLETAAPWLRKHTLIVLRRISEASVLYPQCYVLNGIQTNSQEGGGGFCDIYKGHFEGQDICLKVVRLYQKTETNKMLKMYIREAILWGQLQHPNILPFYGVYYYNQERQRACLVSPWMPNGNIVAYIEKNPYLPRNQFIHDIAAGLCYLHDESIIHGDLKGVNVLVNDLGNACIADFGLSTIKTNNTLGFTRTTVAFSGRSDRWAAPELLEDEVQPNSATDMWAFGCLCFEVKSRTSLSDFLSLIRRAQILTRLLPFHECSKDIHVMWKLIKGDKPARFEDTLKLDPIDRIDVETWSLISRCWTSPESRPSCREVLQEFALIAPLANRNSDDSDIVNDFSRKVQQFRSAMRNSSSIPIDLAHIQGVLKRT</sequence>
<dbReference type="PROSITE" id="PS00108">
    <property type="entry name" value="PROTEIN_KINASE_ST"/>
    <property type="match status" value="1"/>
</dbReference>
<dbReference type="OrthoDB" id="122279at2759"/>
<evidence type="ECO:0000313" key="7">
    <source>
        <dbReference type="Proteomes" id="UP000559027"/>
    </source>
</evidence>
<protein>
    <submittedName>
        <fullName evidence="6">Uncharacterized protein</fullName>
    </submittedName>
</protein>
<dbReference type="InterPro" id="IPR001245">
    <property type="entry name" value="Ser-Thr/Tyr_kinase_cat_dom"/>
</dbReference>
<dbReference type="PANTHER" id="PTHR46572">
    <property type="entry name" value="RHO1 GDP-GTP EXCHANGE PROTEIN 1-RELATED"/>
    <property type="match status" value="1"/>
</dbReference>
<dbReference type="InterPro" id="IPR041675">
    <property type="entry name" value="PH_5"/>
</dbReference>
<dbReference type="Pfam" id="PF15405">
    <property type="entry name" value="PH_5"/>
    <property type="match status" value="1"/>
</dbReference>
<keyword evidence="1" id="KW-0597">Phosphoprotein</keyword>
<dbReference type="Pfam" id="PF07714">
    <property type="entry name" value="PK_Tyr_Ser-Thr"/>
    <property type="match status" value="1"/>
</dbReference>
<evidence type="ECO:0000259" key="5">
    <source>
        <dbReference type="PROSITE" id="PS50219"/>
    </source>
</evidence>
<feature type="domain" description="CNH" evidence="5">
    <location>
        <begin position="128"/>
        <end position="425"/>
    </location>
</feature>
<dbReference type="PANTHER" id="PTHR46572:SF1">
    <property type="entry name" value="RHO1 GUANINE NUCLEOTIDE EXCHANGE FACTOR TUS1"/>
    <property type="match status" value="1"/>
</dbReference>
<dbReference type="GO" id="GO:0004672">
    <property type="term" value="F:protein kinase activity"/>
    <property type="evidence" value="ECO:0007669"/>
    <property type="project" value="InterPro"/>
</dbReference>
<proteinExistence type="predicted"/>